<evidence type="ECO:0000313" key="3">
    <source>
        <dbReference type="Proteomes" id="UP000664534"/>
    </source>
</evidence>
<feature type="compositionally biased region" description="Polar residues" evidence="1">
    <location>
        <begin position="37"/>
        <end position="49"/>
    </location>
</feature>
<feature type="region of interest" description="Disordered" evidence="1">
    <location>
        <begin position="374"/>
        <end position="394"/>
    </location>
</feature>
<feature type="compositionally biased region" description="Low complexity" evidence="1">
    <location>
        <begin position="302"/>
        <end position="311"/>
    </location>
</feature>
<sequence>MSKAGPLTRSVSKRLRSAAEASTETPAGNNNNNNNNSHTNAVQAPSNAPSPRPSGGFGRRLHSDEIVIGLALGSPAHPPDDRNVDVSYVCNSPENHASTLGNVYEIGSLSKGVRQKGRKWKSLGSFFGRREVQSTSPFYHLDQSPQPEPAIAQDYLETGALRHKRADSSHGKKAHQKVMSVGVPGEESIGLLWRSSSRRRGLRRRKVDEPQPEMQRIPARHTAHAIAKDLDPRGEQQGSRVPGPSLLQVEIPCVELERYSVMFGDVLEPQLRKSKPPPSLLARRQGHLEELNTVADSNSKASRSPSFSLFPSTPPLPARNPVTTLLPKPSPLSRSVTAPNHDPLQARPAIKNSNSQDQDRLLVIIHNSDDTGILTSHGGLPGSDPSPRSANSTSASFFKSAEYPEHTIQDDPPTPTNSAAQDFLQRAFPARKSSMKKLAPSEARYRRGDLIGPAAEVSVARQISISRQQRQLLVPIVPKTARQPMQPKINEQSTTEESRKSYHLTLEHA</sequence>
<evidence type="ECO:0000313" key="2">
    <source>
        <dbReference type="EMBL" id="CAF9940810.1"/>
    </source>
</evidence>
<reference evidence="2" key="1">
    <citation type="submission" date="2021-03" db="EMBL/GenBank/DDBJ databases">
        <authorList>
            <person name="Tagirdzhanova G."/>
        </authorList>
    </citation>
    <scope>NUCLEOTIDE SEQUENCE</scope>
</reference>
<feature type="region of interest" description="Disordered" evidence="1">
    <location>
        <begin position="293"/>
        <end position="357"/>
    </location>
</feature>
<dbReference type="EMBL" id="CAJPDT010000137">
    <property type="protein sequence ID" value="CAF9940810.1"/>
    <property type="molecule type" value="Genomic_DNA"/>
</dbReference>
<feature type="compositionally biased region" description="Basic and acidic residues" evidence="1">
    <location>
        <begin position="496"/>
        <end position="509"/>
    </location>
</feature>
<accession>A0A8H3J4V7</accession>
<organism evidence="2 3">
    <name type="scientific">Imshaugia aleurites</name>
    <dbReference type="NCBI Taxonomy" id="172621"/>
    <lineage>
        <taxon>Eukaryota</taxon>
        <taxon>Fungi</taxon>
        <taxon>Dikarya</taxon>
        <taxon>Ascomycota</taxon>
        <taxon>Pezizomycotina</taxon>
        <taxon>Lecanoromycetes</taxon>
        <taxon>OSLEUM clade</taxon>
        <taxon>Lecanoromycetidae</taxon>
        <taxon>Lecanorales</taxon>
        <taxon>Lecanorineae</taxon>
        <taxon>Parmeliaceae</taxon>
        <taxon>Imshaugia</taxon>
    </lineage>
</organism>
<feature type="region of interest" description="Disordered" evidence="1">
    <location>
        <begin position="1"/>
        <end position="61"/>
    </location>
</feature>
<dbReference type="OrthoDB" id="5404004at2759"/>
<gene>
    <name evidence="2" type="ORF">IMSHALPRED_002175</name>
</gene>
<name>A0A8H3J4V7_9LECA</name>
<dbReference type="AlphaFoldDB" id="A0A8H3J4V7"/>
<proteinExistence type="predicted"/>
<keyword evidence="3" id="KW-1185">Reference proteome</keyword>
<feature type="region of interest" description="Disordered" evidence="1">
    <location>
        <begin position="200"/>
        <end position="220"/>
    </location>
</feature>
<protein>
    <submittedName>
        <fullName evidence="2">Uncharacterized protein</fullName>
    </submittedName>
</protein>
<dbReference type="Proteomes" id="UP000664534">
    <property type="component" value="Unassembled WGS sequence"/>
</dbReference>
<evidence type="ECO:0000256" key="1">
    <source>
        <dbReference type="SAM" id="MobiDB-lite"/>
    </source>
</evidence>
<feature type="region of interest" description="Disordered" evidence="1">
    <location>
        <begin position="476"/>
        <end position="509"/>
    </location>
</feature>
<comment type="caution">
    <text evidence="2">The sequence shown here is derived from an EMBL/GenBank/DDBJ whole genome shotgun (WGS) entry which is preliminary data.</text>
</comment>